<evidence type="ECO:0000313" key="3">
    <source>
        <dbReference type="Proteomes" id="UP000029444"/>
    </source>
</evidence>
<keyword evidence="1" id="KW-1133">Transmembrane helix</keyword>
<feature type="transmembrane region" description="Helical" evidence="1">
    <location>
        <begin position="79"/>
        <end position="101"/>
    </location>
</feature>
<keyword evidence="3" id="KW-1185">Reference proteome</keyword>
<feature type="transmembrane region" description="Helical" evidence="1">
    <location>
        <begin position="12"/>
        <end position="34"/>
    </location>
</feature>
<evidence type="ECO:0000256" key="1">
    <source>
        <dbReference type="SAM" id="Phobius"/>
    </source>
</evidence>
<reference evidence="2 3" key="1">
    <citation type="submission" date="2012-09" db="EMBL/GenBank/DDBJ databases">
        <title>Genome Sequence of alkane-degrading Bacterium Alcanivorax sp. 19-m-6.</title>
        <authorList>
            <person name="Lai Q."/>
            <person name="Shao Z."/>
        </authorList>
    </citation>
    <scope>NUCLEOTIDE SEQUENCE [LARGE SCALE GENOMIC DNA]</scope>
    <source>
        <strain evidence="2 3">19-m-6</strain>
    </source>
</reference>
<dbReference type="AlphaFoldDB" id="A0A095SK73"/>
<organism evidence="2 3">
    <name type="scientific">Alcanivorax nanhaiticus</name>
    <dbReference type="NCBI Taxonomy" id="1177154"/>
    <lineage>
        <taxon>Bacteria</taxon>
        <taxon>Pseudomonadati</taxon>
        <taxon>Pseudomonadota</taxon>
        <taxon>Gammaproteobacteria</taxon>
        <taxon>Oceanospirillales</taxon>
        <taxon>Alcanivoracaceae</taxon>
        <taxon>Alcanivorax</taxon>
    </lineage>
</organism>
<accession>A0A095SK73</accession>
<keyword evidence="1" id="KW-0472">Membrane</keyword>
<proteinExistence type="predicted"/>
<dbReference type="RefSeq" id="WP_035232483.1">
    <property type="nucleotide sequence ID" value="NZ_ARXV01000006.1"/>
</dbReference>
<dbReference type="PATRIC" id="fig|1177154.3.peg.1926"/>
<protein>
    <submittedName>
        <fullName evidence="2">Uncharacterized protein</fullName>
    </submittedName>
</protein>
<dbReference type="EMBL" id="ARXV01000006">
    <property type="protein sequence ID" value="KGD64987.1"/>
    <property type="molecule type" value="Genomic_DNA"/>
</dbReference>
<evidence type="ECO:0000313" key="2">
    <source>
        <dbReference type="EMBL" id="KGD64987.1"/>
    </source>
</evidence>
<comment type="caution">
    <text evidence="2">The sequence shown here is derived from an EMBL/GenBank/DDBJ whole genome shotgun (WGS) entry which is preliminary data.</text>
</comment>
<name>A0A095SK73_9GAMM</name>
<gene>
    <name evidence="2" type="ORF">Y5S_01895</name>
</gene>
<dbReference type="Proteomes" id="UP000029444">
    <property type="component" value="Unassembled WGS sequence"/>
</dbReference>
<dbReference type="OrthoDB" id="6079700at2"/>
<feature type="transmembrane region" description="Helical" evidence="1">
    <location>
        <begin position="46"/>
        <end position="67"/>
    </location>
</feature>
<sequence length="112" mass="12786">MLNVFLEFYTQHQWVALPLAMLSAVGVGLMWMGWLTLMITAFGQRLWVWGFAILLLPVPASQCFALSHRELNPWANRLVLWGLLLSLPILALTAWWAALALQQPMPEPMFTH</sequence>
<keyword evidence="1" id="KW-0812">Transmembrane</keyword>
<dbReference type="eggNOG" id="ENOG502ZQHA">
    <property type="taxonomic scope" value="Bacteria"/>
</dbReference>